<comment type="caution">
    <text evidence="12">The sequence shown here is derived from an EMBL/GenBank/DDBJ whole genome shotgun (WGS) entry which is preliminary data.</text>
</comment>
<protein>
    <submittedName>
        <fullName evidence="12">RHS repeat-associated protein</fullName>
    </submittedName>
</protein>
<keyword evidence="9 10" id="KW-0961">Cell wall biogenesis/degradation</keyword>
<evidence type="ECO:0000256" key="7">
    <source>
        <dbReference type="ARBA" id="ARBA00022984"/>
    </source>
</evidence>
<evidence type="ECO:0000256" key="5">
    <source>
        <dbReference type="ARBA" id="ARBA00022737"/>
    </source>
</evidence>
<evidence type="ECO:0000256" key="6">
    <source>
        <dbReference type="ARBA" id="ARBA00022960"/>
    </source>
</evidence>
<name>A0ABT1G9R8_9GAMM</name>
<keyword evidence="8" id="KW-1015">Disulfide bond</keyword>
<dbReference type="EMBL" id="JALJYF010000002">
    <property type="protein sequence ID" value="MCP1728057.1"/>
    <property type="molecule type" value="Genomic_DNA"/>
</dbReference>
<accession>A0ABT1G9R8</accession>
<gene>
    <name evidence="12" type="ORF">J2T60_002057</name>
</gene>
<dbReference type="NCBIfam" id="TIGR03696">
    <property type="entry name" value="Rhs_assc_core"/>
    <property type="match status" value="1"/>
</dbReference>
<dbReference type="Proteomes" id="UP001523550">
    <property type="component" value="Unassembled WGS sequence"/>
</dbReference>
<keyword evidence="13" id="KW-1185">Reference proteome</keyword>
<feature type="active site" description="Nucleophile" evidence="10">
    <location>
        <position position="192"/>
    </location>
</feature>
<evidence type="ECO:0000256" key="8">
    <source>
        <dbReference type="ARBA" id="ARBA00023157"/>
    </source>
</evidence>
<evidence type="ECO:0000313" key="13">
    <source>
        <dbReference type="Proteomes" id="UP001523550"/>
    </source>
</evidence>
<dbReference type="Gene3D" id="2.180.10.10">
    <property type="entry name" value="RHS repeat-associated core"/>
    <property type="match status" value="1"/>
</dbReference>
<evidence type="ECO:0000259" key="11">
    <source>
        <dbReference type="PROSITE" id="PS52029"/>
    </source>
</evidence>
<evidence type="ECO:0000256" key="1">
    <source>
        <dbReference type="ARBA" id="ARBA00004752"/>
    </source>
</evidence>
<dbReference type="Pfam" id="PF25023">
    <property type="entry name" value="TEN_YD-shell"/>
    <property type="match status" value="1"/>
</dbReference>
<keyword evidence="4" id="KW-0808">Transferase</keyword>
<dbReference type="PROSITE" id="PS52029">
    <property type="entry name" value="LD_TPASE"/>
    <property type="match status" value="1"/>
</dbReference>
<comment type="pathway">
    <text evidence="1 10">Cell wall biogenesis; peptidoglycan biosynthesis.</text>
</comment>
<evidence type="ECO:0000256" key="9">
    <source>
        <dbReference type="ARBA" id="ARBA00023316"/>
    </source>
</evidence>
<reference evidence="12 13" key="1">
    <citation type="submission" date="2022-03" db="EMBL/GenBank/DDBJ databases">
        <title>Genomic Encyclopedia of Type Strains, Phase III (KMG-III): the genomes of soil and plant-associated and newly described type strains.</title>
        <authorList>
            <person name="Whitman W."/>
        </authorList>
    </citation>
    <scope>NUCLEOTIDE SEQUENCE [LARGE SCALE GENOMIC DNA]</scope>
    <source>
        <strain evidence="12 13">BSker1</strain>
    </source>
</reference>
<keyword evidence="3" id="KW-0245">EGF-like domain</keyword>
<sequence>MDSSGEVIREIQYDAYGNVIEDSNPEFSIPFGFAGGLNDEHTGLIRFGYRDYDPRNGRWTARDPVGFAGGDLNLYGYVLNDPINRIDPFGLSSLIYDDHVGVLTIISSSGESESYPAANNAQSSSAGPFPEGVFEFSWHSPHSGSGPSDPFGSYGNFIFEVPDRQGMGVHSGREGQCDLANQCGIDYSTNGCIRTSDDAMQKIHELHYGGDPIQNITVIR</sequence>
<dbReference type="PANTHER" id="PTHR11219:SF69">
    <property type="entry name" value="TENEURIN-A"/>
    <property type="match status" value="1"/>
</dbReference>
<proteinExistence type="inferred from homology"/>
<keyword evidence="5" id="KW-0677">Repeat</keyword>
<evidence type="ECO:0000313" key="12">
    <source>
        <dbReference type="EMBL" id="MCP1728057.1"/>
    </source>
</evidence>
<evidence type="ECO:0000256" key="2">
    <source>
        <dbReference type="ARBA" id="ARBA00005992"/>
    </source>
</evidence>
<dbReference type="InterPro" id="IPR022385">
    <property type="entry name" value="Rhs_assc_core"/>
</dbReference>
<dbReference type="InterPro" id="IPR005490">
    <property type="entry name" value="LD_TPept_cat_dom"/>
</dbReference>
<feature type="active site" description="Proton donor/acceptor" evidence="10">
    <location>
        <position position="170"/>
    </location>
</feature>
<keyword evidence="7 10" id="KW-0573">Peptidoglycan synthesis</keyword>
<feature type="domain" description="L,D-TPase catalytic" evidence="11">
    <location>
        <begin position="92"/>
        <end position="216"/>
    </location>
</feature>
<dbReference type="PANTHER" id="PTHR11219">
    <property type="entry name" value="TENEURIN AND N-ACETYLGLUCOSAMINE-1-PHOSPHODIESTER ALPHA-N-ACETYLGLUCOSAMINIDASE"/>
    <property type="match status" value="1"/>
</dbReference>
<evidence type="ECO:0000256" key="4">
    <source>
        <dbReference type="ARBA" id="ARBA00022679"/>
    </source>
</evidence>
<dbReference type="Gene3D" id="2.40.440.10">
    <property type="entry name" value="L,D-transpeptidase catalytic domain-like"/>
    <property type="match status" value="1"/>
</dbReference>
<organism evidence="12 13">
    <name type="scientific">Natronospira proteinivora</name>
    <dbReference type="NCBI Taxonomy" id="1807133"/>
    <lineage>
        <taxon>Bacteria</taxon>
        <taxon>Pseudomonadati</taxon>
        <taxon>Pseudomonadota</taxon>
        <taxon>Gammaproteobacteria</taxon>
        <taxon>Natronospirales</taxon>
        <taxon>Natronospiraceae</taxon>
        <taxon>Natronospira</taxon>
    </lineage>
</organism>
<dbReference type="InterPro" id="IPR056823">
    <property type="entry name" value="TEN-like_YD-shell"/>
</dbReference>
<evidence type="ECO:0000256" key="10">
    <source>
        <dbReference type="PROSITE-ProRule" id="PRU01373"/>
    </source>
</evidence>
<keyword evidence="6 10" id="KW-0133">Cell shape</keyword>
<dbReference type="InterPro" id="IPR051216">
    <property type="entry name" value="Teneurin"/>
</dbReference>
<evidence type="ECO:0000256" key="3">
    <source>
        <dbReference type="ARBA" id="ARBA00022536"/>
    </source>
</evidence>
<comment type="similarity">
    <text evidence="2">Belongs to the YkuD family.</text>
</comment>
<dbReference type="RefSeq" id="WP_253449487.1">
    <property type="nucleotide sequence ID" value="NZ_JALJYF010000002.1"/>
</dbReference>
<dbReference type="InterPro" id="IPR038063">
    <property type="entry name" value="Transpep_catalytic_dom"/>
</dbReference>